<dbReference type="AlphaFoldDB" id="A0A8J7TLG3"/>
<sequence length="108" mass="11927">MKVFEKHVFVCTMGKTCAEQGGEELCSALRQAVLDNGLKGKVRVNKAGCFDQCGHGPMVVVYPEQTWYAHVSCEDVPQLVADNLIGDKPVQRLLYDGSGRLDKTKKIK</sequence>
<organism evidence="4 5">
    <name type="scientific">Candidatus Obscuribacter phosphatis</name>
    <dbReference type="NCBI Taxonomy" id="1906157"/>
    <lineage>
        <taxon>Bacteria</taxon>
        <taxon>Bacillati</taxon>
        <taxon>Candidatus Melainabacteria</taxon>
        <taxon>Candidatus Obscuribacterales</taxon>
        <taxon>Candidatus Obscuribacteraceae</taxon>
        <taxon>Candidatus Obscuribacter</taxon>
    </lineage>
</organism>
<keyword evidence="2" id="KW-0408">Iron</keyword>
<evidence type="ECO:0000256" key="3">
    <source>
        <dbReference type="ARBA" id="ARBA00023014"/>
    </source>
</evidence>
<evidence type="ECO:0000256" key="1">
    <source>
        <dbReference type="ARBA" id="ARBA00022723"/>
    </source>
</evidence>
<dbReference type="GO" id="GO:0046872">
    <property type="term" value="F:metal ion binding"/>
    <property type="evidence" value="ECO:0007669"/>
    <property type="project" value="UniProtKB-KW"/>
</dbReference>
<dbReference type="PANTHER" id="PTHR43578">
    <property type="entry name" value="NADH-QUINONE OXIDOREDUCTASE SUBUNIT F"/>
    <property type="match status" value="1"/>
</dbReference>
<keyword evidence="3" id="KW-0411">Iron-sulfur</keyword>
<dbReference type="SUPFAM" id="SSF52833">
    <property type="entry name" value="Thioredoxin-like"/>
    <property type="match status" value="1"/>
</dbReference>
<dbReference type="CDD" id="cd02980">
    <property type="entry name" value="TRX_Fd_family"/>
    <property type="match status" value="1"/>
</dbReference>
<dbReference type="Proteomes" id="UP000664277">
    <property type="component" value="Unassembled WGS sequence"/>
</dbReference>
<accession>A0A8J7TLG3</accession>
<gene>
    <name evidence="4" type="ORF">J0M35_05495</name>
</gene>
<reference evidence="4" key="1">
    <citation type="submission" date="2021-02" db="EMBL/GenBank/DDBJ databases">
        <title>Genome-Resolved Metagenomics of a Microbial Community Performing Photosynthetic Biological Nutrient Removal.</title>
        <authorList>
            <person name="Mcdaniel E.A."/>
        </authorList>
    </citation>
    <scope>NUCLEOTIDE SEQUENCE</scope>
    <source>
        <strain evidence="4">UWPOB_OBS1</strain>
    </source>
</reference>
<comment type="caution">
    <text evidence="4">The sequence shown here is derived from an EMBL/GenBank/DDBJ whole genome shotgun (WGS) entry which is preliminary data.</text>
</comment>
<keyword evidence="1" id="KW-0479">Metal-binding</keyword>
<dbReference type="Gene3D" id="3.40.30.10">
    <property type="entry name" value="Glutaredoxin"/>
    <property type="match status" value="1"/>
</dbReference>
<evidence type="ECO:0000256" key="2">
    <source>
        <dbReference type="ARBA" id="ARBA00023004"/>
    </source>
</evidence>
<proteinExistence type="predicted"/>
<dbReference type="InterPro" id="IPR036249">
    <property type="entry name" value="Thioredoxin-like_sf"/>
</dbReference>
<evidence type="ECO:0000313" key="4">
    <source>
        <dbReference type="EMBL" id="MBN8659795.1"/>
    </source>
</evidence>
<dbReference type="EMBL" id="JAFLCK010000005">
    <property type="protein sequence ID" value="MBN8659795.1"/>
    <property type="molecule type" value="Genomic_DNA"/>
</dbReference>
<name>A0A8J7TLG3_9BACT</name>
<protein>
    <submittedName>
        <fullName evidence="4">(2Fe-2S) ferredoxin domain-containing protein</fullName>
    </submittedName>
</protein>
<dbReference type="PANTHER" id="PTHR43578:SF3">
    <property type="entry name" value="NADH-QUINONE OXIDOREDUCTASE SUBUNIT F"/>
    <property type="match status" value="1"/>
</dbReference>
<dbReference type="GO" id="GO:0051536">
    <property type="term" value="F:iron-sulfur cluster binding"/>
    <property type="evidence" value="ECO:0007669"/>
    <property type="project" value="UniProtKB-KW"/>
</dbReference>
<evidence type="ECO:0000313" key="5">
    <source>
        <dbReference type="Proteomes" id="UP000664277"/>
    </source>
</evidence>